<dbReference type="AlphaFoldDB" id="A0A291QU98"/>
<evidence type="ECO:0000259" key="2">
    <source>
        <dbReference type="Pfam" id="PF17116"/>
    </source>
</evidence>
<name>A0A291QU98_9BACT</name>
<dbReference type="Proteomes" id="UP000220133">
    <property type="component" value="Chromosome"/>
</dbReference>
<proteinExistence type="predicted"/>
<evidence type="ECO:0000256" key="1">
    <source>
        <dbReference type="SAM" id="SignalP"/>
    </source>
</evidence>
<dbReference type="KEGG" id="cbae:COR50_10065"/>
<evidence type="ECO:0000313" key="3">
    <source>
        <dbReference type="EMBL" id="ATL47491.1"/>
    </source>
</evidence>
<keyword evidence="4" id="KW-1185">Reference proteome</keyword>
<accession>A0A291QU98</accession>
<feature type="chain" id="PRO_5012832649" evidence="1">
    <location>
        <begin position="24"/>
        <end position="428"/>
    </location>
</feature>
<gene>
    <name evidence="3" type="ORF">COR50_10065</name>
</gene>
<dbReference type="InterPro" id="IPR031345">
    <property type="entry name" value="T9SS_Plug_N"/>
</dbReference>
<protein>
    <submittedName>
        <fullName evidence="3">DUF5103 domain-containing protein</fullName>
    </submittedName>
</protein>
<dbReference type="OrthoDB" id="1522602at2"/>
<keyword evidence="1" id="KW-0732">Signal</keyword>
<organism evidence="3 4">
    <name type="scientific">Chitinophaga caeni</name>
    <dbReference type="NCBI Taxonomy" id="2029983"/>
    <lineage>
        <taxon>Bacteria</taxon>
        <taxon>Pseudomonadati</taxon>
        <taxon>Bacteroidota</taxon>
        <taxon>Chitinophagia</taxon>
        <taxon>Chitinophagales</taxon>
        <taxon>Chitinophagaceae</taxon>
        <taxon>Chitinophaga</taxon>
    </lineage>
</organism>
<feature type="signal peptide" evidence="1">
    <location>
        <begin position="1"/>
        <end position="23"/>
    </location>
</feature>
<dbReference type="EMBL" id="CP023777">
    <property type="protein sequence ID" value="ATL47491.1"/>
    <property type="molecule type" value="Genomic_DNA"/>
</dbReference>
<reference evidence="3 4" key="1">
    <citation type="submission" date="2017-10" db="EMBL/GenBank/DDBJ databases">
        <title>Paenichitinophaga pekingensis gen. nov., sp. nov., isolated from activated sludge.</title>
        <authorList>
            <person name="Jin D."/>
            <person name="Kong X."/>
            <person name="Deng Y."/>
            <person name="Bai Z."/>
        </authorList>
    </citation>
    <scope>NUCLEOTIDE SEQUENCE [LARGE SCALE GENOMIC DNA]</scope>
    <source>
        <strain evidence="3 4">13</strain>
    </source>
</reference>
<evidence type="ECO:0000313" key="4">
    <source>
        <dbReference type="Proteomes" id="UP000220133"/>
    </source>
</evidence>
<dbReference type="RefSeq" id="WP_098193868.1">
    <property type="nucleotide sequence ID" value="NZ_CP023777.1"/>
</dbReference>
<dbReference type="Pfam" id="PF17116">
    <property type="entry name" value="T9SS_plug_1st"/>
    <property type="match status" value="1"/>
</dbReference>
<feature type="domain" description="Type 9 secretion system plug protein N-terminal" evidence="2">
    <location>
        <begin position="37"/>
        <end position="161"/>
    </location>
</feature>
<sequence>MKKISALFNCFWLCLLISVQVLGQGGVSPDHVYLPNIKSVKFNQAGDFLTVPVMGLSNPSGLELNFDDLDNDVKSYFYTLVLCNQDWTPAQISPIEYLKGFSEVPIRDYKFSSIAFQRYTHYAVSIPNRNCMPKRSGNYLLKVYLDSDTSKLAFTRRLFVLDNKATISGYISQPVNPKFFNTHQKVNFAVNTQTLNVNNPFEQVKVVILQNNRWDNAIKNIKPMFLKGTVIEYNAENDCLFPGTKEWRWVDLRSFRLQTERVQKSDYRRNGTDIWVVPDQERSGTRYFYLKDINGQYFPGTLDNTDPNYEGDYAAVHFTYAAEQPYAGFNMYIYGEMTNYEYNDQFKMRYNTAKGVYETTLILKQGYYNYMYGLVDQFNNQGLQMDLTEGDSWETENNYTILVYYRALGGRADELVGRLVLNSIIDRR</sequence>